<comment type="caution">
    <text evidence="2">The sequence shown here is derived from an EMBL/GenBank/DDBJ whole genome shotgun (WGS) entry which is preliminary data.</text>
</comment>
<keyword evidence="1" id="KW-0472">Membrane</keyword>
<evidence type="ECO:0000313" key="2">
    <source>
        <dbReference type="EMBL" id="KKM88330.1"/>
    </source>
</evidence>
<accession>A0A0F9NHQ2</accession>
<proteinExistence type="predicted"/>
<organism evidence="2">
    <name type="scientific">marine sediment metagenome</name>
    <dbReference type="NCBI Taxonomy" id="412755"/>
    <lineage>
        <taxon>unclassified sequences</taxon>
        <taxon>metagenomes</taxon>
        <taxon>ecological metagenomes</taxon>
    </lineage>
</organism>
<gene>
    <name evidence="2" type="ORF">LCGC14_1259880</name>
</gene>
<feature type="transmembrane region" description="Helical" evidence="1">
    <location>
        <begin position="65"/>
        <end position="88"/>
    </location>
</feature>
<protein>
    <submittedName>
        <fullName evidence="2">Uncharacterized protein</fullName>
    </submittedName>
</protein>
<feature type="transmembrane region" description="Helical" evidence="1">
    <location>
        <begin position="21"/>
        <end position="45"/>
    </location>
</feature>
<feature type="non-terminal residue" evidence="2">
    <location>
        <position position="140"/>
    </location>
</feature>
<name>A0A0F9NHQ2_9ZZZZ</name>
<evidence type="ECO:0000256" key="1">
    <source>
        <dbReference type="SAM" id="Phobius"/>
    </source>
</evidence>
<keyword evidence="1" id="KW-1133">Transmembrane helix</keyword>
<reference evidence="2" key="1">
    <citation type="journal article" date="2015" name="Nature">
        <title>Complex archaea that bridge the gap between prokaryotes and eukaryotes.</title>
        <authorList>
            <person name="Spang A."/>
            <person name="Saw J.H."/>
            <person name="Jorgensen S.L."/>
            <person name="Zaremba-Niedzwiedzka K."/>
            <person name="Martijn J."/>
            <person name="Lind A.E."/>
            <person name="van Eijk R."/>
            <person name="Schleper C."/>
            <person name="Guy L."/>
            <person name="Ettema T.J."/>
        </authorList>
    </citation>
    <scope>NUCLEOTIDE SEQUENCE</scope>
</reference>
<dbReference type="AlphaFoldDB" id="A0A0F9NHQ2"/>
<keyword evidence="1" id="KW-0812">Transmembrane</keyword>
<dbReference type="EMBL" id="LAZR01006972">
    <property type="protein sequence ID" value="KKM88330.1"/>
    <property type="molecule type" value="Genomic_DNA"/>
</dbReference>
<sequence length="140" mass="16069">MSQYKVVKMNLKKLEITRIDMMRALFSKCVLSVIIVYVGSVGIYTLYNREKLEKEFSRDYGFGDITATLCYRLIVNVIGSVLVFPVGIAHQLAIGCKHGGKLIIDELAWIPEFIQKIFDTNWLKMIWNNIANYGLILGRF</sequence>